<evidence type="ECO:0000256" key="4">
    <source>
        <dbReference type="ARBA" id="ARBA00022670"/>
    </source>
</evidence>
<dbReference type="GO" id="GO:0008270">
    <property type="term" value="F:zinc ion binding"/>
    <property type="evidence" value="ECO:0007669"/>
    <property type="project" value="InterPro"/>
</dbReference>
<evidence type="ECO:0000256" key="11">
    <source>
        <dbReference type="SAM" id="SignalP"/>
    </source>
</evidence>
<comment type="similarity">
    <text evidence="2 9">Belongs to the peptidase M14 family.</text>
</comment>
<dbReference type="Gene3D" id="3.40.630.10">
    <property type="entry name" value="Zn peptidases"/>
    <property type="match status" value="1"/>
</dbReference>
<evidence type="ECO:0000256" key="7">
    <source>
        <dbReference type="ARBA" id="ARBA00022833"/>
    </source>
</evidence>
<evidence type="ECO:0000256" key="10">
    <source>
        <dbReference type="SAM" id="MobiDB-lite"/>
    </source>
</evidence>
<comment type="caution">
    <text evidence="13">The sequence shown here is derived from an EMBL/GenBank/DDBJ whole genome shotgun (WGS) entry which is preliminary data.</text>
</comment>
<evidence type="ECO:0000313" key="14">
    <source>
        <dbReference type="Proteomes" id="UP000790347"/>
    </source>
</evidence>
<dbReference type="InterPro" id="IPR000834">
    <property type="entry name" value="Peptidase_M14"/>
</dbReference>
<dbReference type="PANTHER" id="PTHR11532:SF84">
    <property type="entry name" value="CARBOXYPEPTIDASE M"/>
    <property type="match status" value="1"/>
</dbReference>
<dbReference type="SUPFAM" id="SSF49464">
    <property type="entry name" value="Carboxypeptidase regulatory domain-like"/>
    <property type="match status" value="1"/>
</dbReference>
<keyword evidence="7" id="KW-0862">Zinc</keyword>
<feature type="region of interest" description="Disordered" evidence="10">
    <location>
        <begin position="102"/>
        <end position="136"/>
    </location>
</feature>
<dbReference type="InterPro" id="IPR057246">
    <property type="entry name" value="CARBOXYPEPT_ZN_1"/>
</dbReference>
<dbReference type="PANTHER" id="PTHR11532">
    <property type="entry name" value="PROTEASE M14 CARBOXYPEPTIDASE"/>
    <property type="match status" value="1"/>
</dbReference>
<comment type="cofactor">
    <cofactor evidence="1">
        <name>Zn(2+)</name>
        <dbReference type="ChEBI" id="CHEBI:29105"/>
    </cofactor>
</comment>
<organism evidence="13 14">
    <name type="scientific">Dermatophagoides farinae</name>
    <name type="common">American house dust mite</name>
    <dbReference type="NCBI Taxonomy" id="6954"/>
    <lineage>
        <taxon>Eukaryota</taxon>
        <taxon>Metazoa</taxon>
        <taxon>Ecdysozoa</taxon>
        <taxon>Arthropoda</taxon>
        <taxon>Chelicerata</taxon>
        <taxon>Arachnida</taxon>
        <taxon>Acari</taxon>
        <taxon>Acariformes</taxon>
        <taxon>Sarcoptiformes</taxon>
        <taxon>Astigmata</taxon>
        <taxon>Psoroptidia</taxon>
        <taxon>Analgoidea</taxon>
        <taxon>Pyroglyphidae</taxon>
        <taxon>Dermatophagoidinae</taxon>
        <taxon>Dermatophagoides</taxon>
    </lineage>
</organism>
<dbReference type="AlphaFoldDB" id="A0A922I732"/>
<reference evidence="13" key="2">
    <citation type="journal article" date="2022" name="Res Sq">
        <title>Comparative Genomics Reveals Insights into the Divergent Evolution of Astigmatic Mites and Household Pest Adaptations.</title>
        <authorList>
            <person name="Xiong Q."/>
            <person name="Wan A.T.-Y."/>
            <person name="Liu X.-Y."/>
            <person name="Fung C.S.-H."/>
            <person name="Xiao X."/>
            <person name="Malainual N."/>
            <person name="Hou J."/>
            <person name="Wang L."/>
            <person name="Wang M."/>
            <person name="Yang K."/>
            <person name="Cui Y."/>
            <person name="Leung E."/>
            <person name="Nong W."/>
            <person name="Shin S.-K."/>
            <person name="Au S."/>
            <person name="Jeong K.Y."/>
            <person name="Chew F.T."/>
            <person name="Hui J."/>
            <person name="Leung T.F."/>
            <person name="Tungtrongchitr A."/>
            <person name="Zhong N."/>
            <person name="Liu Z."/>
            <person name="Tsui S."/>
        </authorList>
    </citation>
    <scope>NUCLEOTIDE SEQUENCE</scope>
    <source>
        <strain evidence="13">Derf</strain>
        <tissue evidence="13">Whole organism</tissue>
    </source>
</reference>
<keyword evidence="4" id="KW-0645">Protease</keyword>
<dbReference type="GO" id="GO:0016485">
    <property type="term" value="P:protein processing"/>
    <property type="evidence" value="ECO:0007669"/>
    <property type="project" value="TreeGrafter"/>
</dbReference>
<dbReference type="PROSITE" id="PS00133">
    <property type="entry name" value="CARBOXYPEPT_ZN_2"/>
    <property type="match status" value="1"/>
</dbReference>
<feature type="active site" description="Proton donor/acceptor" evidence="9">
    <location>
        <position position="407"/>
    </location>
</feature>
<keyword evidence="8" id="KW-0325">Glycoprotein</keyword>
<dbReference type="InterPro" id="IPR050753">
    <property type="entry name" value="Peptidase_M14_domain"/>
</dbReference>
<gene>
    <name evidence="13" type="ORF">DERF_006186</name>
</gene>
<feature type="domain" description="Peptidase M14" evidence="12">
    <location>
        <begin position="147"/>
        <end position="437"/>
    </location>
</feature>
<dbReference type="PRINTS" id="PR00765">
    <property type="entry name" value="CRBOXYPTASEA"/>
</dbReference>
<keyword evidence="5" id="KW-0479">Metal-binding</keyword>
<keyword evidence="11" id="KW-0732">Signal</keyword>
<keyword evidence="14" id="KW-1185">Reference proteome</keyword>
<dbReference type="GO" id="GO:0004181">
    <property type="term" value="F:metallocarboxypeptidase activity"/>
    <property type="evidence" value="ECO:0007669"/>
    <property type="project" value="InterPro"/>
</dbReference>
<dbReference type="InterPro" id="IPR008969">
    <property type="entry name" value="CarboxyPept-like_regulatory"/>
</dbReference>
<evidence type="ECO:0000256" key="1">
    <source>
        <dbReference type="ARBA" id="ARBA00001947"/>
    </source>
</evidence>
<proteinExistence type="inferred from homology"/>
<evidence type="ECO:0000256" key="8">
    <source>
        <dbReference type="ARBA" id="ARBA00023180"/>
    </source>
</evidence>
<dbReference type="CDD" id="cd03858">
    <property type="entry name" value="M14_CP_N-E_like"/>
    <property type="match status" value="1"/>
</dbReference>
<evidence type="ECO:0000256" key="9">
    <source>
        <dbReference type="PROSITE-ProRule" id="PRU01379"/>
    </source>
</evidence>
<dbReference type="InterPro" id="IPR057247">
    <property type="entry name" value="CARBOXYPEPT_ZN_2"/>
</dbReference>
<dbReference type="SMART" id="SM00631">
    <property type="entry name" value="Zn_pept"/>
    <property type="match status" value="1"/>
</dbReference>
<feature type="chain" id="PRO_5037206908" description="Peptidase M14 domain-containing protein" evidence="11">
    <location>
        <begin position="29"/>
        <end position="602"/>
    </location>
</feature>
<name>A0A922I732_DERFA</name>
<dbReference type="Pfam" id="PF13620">
    <property type="entry name" value="CarboxypepD_reg"/>
    <property type="match status" value="1"/>
</dbReference>
<evidence type="ECO:0000256" key="5">
    <source>
        <dbReference type="ARBA" id="ARBA00022723"/>
    </source>
</evidence>
<evidence type="ECO:0000313" key="13">
    <source>
        <dbReference type="EMBL" id="KAH9522620.1"/>
    </source>
</evidence>
<dbReference type="EMBL" id="ASGP02000002">
    <property type="protein sequence ID" value="KAH9522620.1"/>
    <property type="molecule type" value="Genomic_DNA"/>
</dbReference>
<dbReference type="GO" id="GO:0005615">
    <property type="term" value="C:extracellular space"/>
    <property type="evidence" value="ECO:0007669"/>
    <property type="project" value="TreeGrafter"/>
</dbReference>
<dbReference type="Gene3D" id="2.60.40.1120">
    <property type="entry name" value="Carboxypeptidase-like, regulatory domain"/>
    <property type="match status" value="1"/>
</dbReference>
<evidence type="ECO:0000256" key="6">
    <source>
        <dbReference type="ARBA" id="ARBA00022801"/>
    </source>
</evidence>
<dbReference type="Proteomes" id="UP000790347">
    <property type="component" value="Unassembled WGS sequence"/>
</dbReference>
<evidence type="ECO:0000256" key="2">
    <source>
        <dbReference type="ARBA" id="ARBA00005988"/>
    </source>
</evidence>
<accession>A0A922I732</accession>
<evidence type="ECO:0000256" key="3">
    <source>
        <dbReference type="ARBA" id="ARBA00022645"/>
    </source>
</evidence>
<reference evidence="13" key="1">
    <citation type="submission" date="2013-05" db="EMBL/GenBank/DDBJ databases">
        <authorList>
            <person name="Yim A.K.Y."/>
            <person name="Chan T.F."/>
            <person name="Ji K.M."/>
            <person name="Liu X.Y."/>
            <person name="Zhou J.W."/>
            <person name="Li R.Q."/>
            <person name="Yang K.Y."/>
            <person name="Li J."/>
            <person name="Li M."/>
            <person name="Law P.T.W."/>
            <person name="Wu Y.L."/>
            <person name="Cai Z.L."/>
            <person name="Qin H."/>
            <person name="Bao Y."/>
            <person name="Leung R.K.K."/>
            <person name="Ng P.K.S."/>
            <person name="Zou J."/>
            <person name="Zhong X.J."/>
            <person name="Ran P.X."/>
            <person name="Zhong N.S."/>
            <person name="Liu Z.G."/>
            <person name="Tsui S.K.W."/>
        </authorList>
    </citation>
    <scope>NUCLEOTIDE SEQUENCE</scope>
    <source>
        <strain evidence="13">Derf</strain>
        <tissue evidence="13">Whole organism</tissue>
    </source>
</reference>
<keyword evidence="3" id="KW-0121">Carboxypeptidase</keyword>
<dbReference type="PROSITE" id="PS52035">
    <property type="entry name" value="PEPTIDASE_M14"/>
    <property type="match status" value="1"/>
</dbReference>
<dbReference type="PROSITE" id="PS00132">
    <property type="entry name" value="CARBOXYPEPT_ZN_1"/>
    <property type="match status" value="1"/>
</dbReference>
<dbReference type="Pfam" id="PF00246">
    <property type="entry name" value="Peptidase_M14"/>
    <property type="match status" value="1"/>
</dbReference>
<feature type="signal peptide" evidence="11">
    <location>
        <begin position="1"/>
        <end position="28"/>
    </location>
</feature>
<protein>
    <recommendedName>
        <fullName evidence="12">Peptidase M14 domain-containing protein</fullName>
    </recommendedName>
</protein>
<dbReference type="FunFam" id="3.40.630.10:FF:000020">
    <property type="entry name" value="Carboxypeptidase D"/>
    <property type="match status" value="1"/>
</dbReference>
<evidence type="ECO:0000259" key="12">
    <source>
        <dbReference type="PROSITE" id="PS52035"/>
    </source>
</evidence>
<keyword evidence="6" id="KW-0378">Hydrolase</keyword>
<dbReference type="GO" id="GO:0006518">
    <property type="term" value="P:peptide metabolic process"/>
    <property type="evidence" value="ECO:0007669"/>
    <property type="project" value="TreeGrafter"/>
</dbReference>
<dbReference type="SUPFAM" id="SSF53187">
    <property type="entry name" value="Zn-dependent exopeptidases"/>
    <property type="match status" value="1"/>
</dbReference>
<sequence>MSIIHKKSKINLIIIISLLLCKISLSLQASPSIVTFSMLNNNKNDLNYSNSNNHDKQLLYPLRSFSISLSSYSPPGSISSSSSSSSLSSSTTNQSSSKFLAALKSPKSSVKRPKNKTSTTNTNAHHHHHGQSTIKMSGNKVSIRFNKYHNYDDMTRLLKHVAKKHSNLTRLYSIGRSKQGRELWVMHLTDDSDDGETVTIKPNVKYVANMHGNEAVGREMLLHLIAYLVNFSNRSANVRKLLRHTNIHIMPSMNPDGFEIAHEGRCEGPGRRNANGIDLNRNFPDRIFINRTESEQPETVAIRQWLNRIQFILSANIHGGALVVNYPFDGSPVMESEHLEKTPDHDVFIHLAKTYAQRHRKLKSQIKCRKDDNFINGITNGNAWYPVQGSMQDYNYIYAGCMELTLEISCCKYPNATNLLTHWNENKIPMLALLNEANKGVKGIIKDYITETPIAKANLTILGRDVQFNSDLRGQFWRLLLPGDYVIIVRAAGYSRLQKQFTVMANKITVMELYLTPIKRLAKQFDSSSSSNSNTNYHYRWKKIDQQPSIHSESSSTFGQRLMLINKNNDNNNPPTNRFVPISTTKIYLPIILILTIFGHYQ</sequence>